<dbReference type="GO" id="GO:0051607">
    <property type="term" value="P:defense response to virus"/>
    <property type="evidence" value="ECO:0007669"/>
    <property type="project" value="UniProtKB-ARBA"/>
</dbReference>
<dbReference type="InterPro" id="IPR002182">
    <property type="entry name" value="NB-ARC"/>
</dbReference>
<feature type="domain" description="NB-ARC" evidence="11">
    <location>
        <begin position="396"/>
        <end position="568"/>
    </location>
</feature>
<evidence type="ECO:0000259" key="11">
    <source>
        <dbReference type="Pfam" id="PF00931"/>
    </source>
</evidence>
<dbReference type="InterPro" id="IPR042197">
    <property type="entry name" value="Apaf_helical"/>
</dbReference>
<keyword evidence="14" id="KW-1185">Reference proteome</keyword>
<dbReference type="Gene3D" id="3.40.50.300">
    <property type="entry name" value="P-loop containing nucleotide triphosphate hydrolases"/>
    <property type="match status" value="1"/>
</dbReference>
<dbReference type="FunFam" id="1.10.10.10:FF:000322">
    <property type="entry name" value="Probable disease resistance protein At1g63360"/>
    <property type="match status" value="1"/>
</dbReference>
<dbReference type="SUPFAM" id="SSF52058">
    <property type="entry name" value="L domain-like"/>
    <property type="match status" value="1"/>
</dbReference>
<dbReference type="Pfam" id="PF00931">
    <property type="entry name" value="NB-ARC"/>
    <property type="match status" value="1"/>
</dbReference>
<dbReference type="InterPro" id="IPR032675">
    <property type="entry name" value="LRR_dom_sf"/>
</dbReference>
<evidence type="ECO:0000256" key="5">
    <source>
        <dbReference type="ARBA" id="ARBA00022614"/>
    </source>
</evidence>
<dbReference type="Pfam" id="PF23559">
    <property type="entry name" value="WHD_DRP"/>
    <property type="match status" value="1"/>
</dbReference>
<dbReference type="GO" id="GO:0005524">
    <property type="term" value="F:ATP binding"/>
    <property type="evidence" value="ECO:0007669"/>
    <property type="project" value="UniProtKB-KW"/>
</dbReference>
<dbReference type="InterPro" id="IPR027417">
    <property type="entry name" value="P-loop_NTPase"/>
</dbReference>
<reference evidence="13" key="1">
    <citation type="submission" date="2023-03" db="EMBL/GenBank/DDBJ databases">
        <authorList>
            <person name="Julca I."/>
        </authorList>
    </citation>
    <scope>NUCLEOTIDE SEQUENCE</scope>
</reference>
<dbReference type="Gene3D" id="1.10.8.430">
    <property type="entry name" value="Helical domain of apoptotic protease-activating factors"/>
    <property type="match status" value="1"/>
</dbReference>
<dbReference type="InterPro" id="IPR044974">
    <property type="entry name" value="Disease_R_plants"/>
</dbReference>
<evidence type="ECO:0000259" key="12">
    <source>
        <dbReference type="Pfam" id="PF23559"/>
    </source>
</evidence>
<comment type="function">
    <text evidence="1">Confers resistance to late blight (Phytophthora infestans) races carrying the avirulence gene Avr1. Resistance proteins guard the plant against pathogens that contain an appropriate avirulence protein via an indirect interaction with this avirulence protein. That triggers a defense system including the hypersensitive response, which restricts the pathogen growth.</text>
</comment>
<keyword evidence="5" id="KW-0433">Leucine-rich repeat</keyword>
<dbReference type="PRINTS" id="PR00364">
    <property type="entry name" value="DISEASERSIST"/>
</dbReference>
<keyword evidence="6" id="KW-0381">Hypersensitive response</keyword>
<evidence type="ECO:0000256" key="4">
    <source>
        <dbReference type="ARBA" id="ARBA00022490"/>
    </source>
</evidence>
<feature type="domain" description="Disease resistance protein winged helix" evidence="12">
    <location>
        <begin position="646"/>
        <end position="715"/>
    </location>
</feature>
<dbReference type="Gene3D" id="3.80.10.10">
    <property type="entry name" value="Ribonuclease Inhibitor"/>
    <property type="match status" value="1"/>
</dbReference>
<name>A0AAV1D4C5_OLDCO</name>
<evidence type="ECO:0000256" key="3">
    <source>
        <dbReference type="ARBA" id="ARBA00008894"/>
    </source>
</evidence>
<dbReference type="PANTHER" id="PTHR23155">
    <property type="entry name" value="DISEASE RESISTANCE PROTEIN RP"/>
    <property type="match status" value="1"/>
</dbReference>
<evidence type="ECO:0000256" key="10">
    <source>
        <dbReference type="ARBA" id="ARBA00022840"/>
    </source>
</evidence>
<evidence type="ECO:0000256" key="8">
    <source>
        <dbReference type="ARBA" id="ARBA00022741"/>
    </source>
</evidence>
<keyword evidence="8" id="KW-0547">Nucleotide-binding</keyword>
<accession>A0AAV1D4C5</accession>
<dbReference type="GO" id="GO:0005737">
    <property type="term" value="C:cytoplasm"/>
    <property type="evidence" value="ECO:0007669"/>
    <property type="project" value="UniProtKB-SubCell"/>
</dbReference>
<keyword evidence="7" id="KW-0677">Repeat</keyword>
<keyword evidence="9" id="KW-0611">Plant defense</keyword>
<gene>
    <name evidence="13" type="ORF">OLC1_LOCUS11788</name>
</gene>
<keyword evidence="10" id="KW-0067">ATP-binding</keyword>
<evidence type="ECO:0000313" key="13">
    <source>
        <dbReference type="EMBL" id="CAI9102443.1"/>
    </source>
</evidence>
<dbReference type="Proteomes" id="UP001161247">
    <property type="component" value="Chromosome 4"/>
</dbReference>
<evidence type="ECO:0000256" key="6">
    <source>
        <dbReference type="ARBA" id="ARBA00022667"/>
    </source>
</evidence>
<evidence type="ECO:0000256" key="1">
    <source>
        <dbReference type="ARBA" id="ARBA00002074"/>
    </source>
</evidence>
<comment type="similarity">
    <text evidence="3">Belongs to the disease resistance NB-LRR family.</text>
</comment>
<dbReference type="EMBL" id="OX459121">
    <property type="protein sequence ID" value="CAI9102443.1"/>
    <property type="molecule type" value="Genomic_DNA"/>
</dbReference>
<keyword evidence="4" id="KW-0963">Cytoplasm</keyword>
<proteinExistence type="inferred from homology"/>
<dbReference type="AlphaFoldDB" id="A0AAV1D4C5"/>
<dbReference type="FunFam" id="3.40.50.300:FF:001091">
    <property type="entry name" value="Probable disease resistance protein At1g61300"/>
    <property type="match status" value="1"/>
</dbReference>
<dbReference type="SUPFAM" id="SSF52540">
    <property type="entry name" value="P-loop containing nucleoside triphosphate hydrolases"/>
    <property type="match status" value="1"/>
</dbReference>
<dbReference type="Gene3D" id="1.10.10.10">
    <property type="entry name" value="Winged helix-like DNA-binding domain superfamily/Winged helix DNA-binding domain"/>
    <property type="match status" value="1"/>
</dbReference>
<dbReference type="PANTHER" id="PTHR23155:SF1152">
    <property type="entry name" value="AAA+ ATPASE DOMAIN-CONTAINING PROTEIN"/>
    <property type="match status" value="1"/>
</dbReference>
<evidence type="ECO:0000256" key="9">
    <source>
        <dbReference type="ARBA" id="ARBA00022821"/>
    </source>
</evidence>
<evidence type="ECO:0000256" key="7">
    <source>
        <dbReference type="ARBA" id="ARBA00022737"/>
    </source>
</evidence>
<organism evidence="13 14">
    <name type="scientific">Oldenlandia corymbosa var. corymbosa</name>
    <dbReference type="NCBI Taxonomy" id="529605"/>
    <lineage>
        <taxon>Eukaryota</taxon>
        <taxon>Viridiplantae</taxon>
        <taxon>Streptophyta</taxon>
        <taxon>Embryophyta</taxon>
        <taxon>Tracheophyta</taxon>
        <taxon>Spermatophyta</taxon>
        <taxon>Magnoliopsida</taxon>
        <taxon>eudicotyledons</taxon>
        <taxon>Gunneridae</taxon>
        <taxon>Pentapetalae</taxon>
        <taxon>asterids</taxon>
        <taxon>lamiids</taxon>
        <taxon>Gentianales</taxon>
        <taxon>Rubiaceae</taxon>
        <taxon>Rubioideae</taxon>
        <taxon>Spermacoceae</taxon>
        <taxon>Hedyotis-Oldenlandia complex</taxon>
        <taxon>Oldenlandia</taxon>
    </lineage>
</organism>
<protein>
    <submittedName>
        <fullName evidence="13">OLC1v1000718C1</fullName>
    </submittedName>
</protein>
<dbReference type="GO" id="GO:0043531">
    <property type="term" value="F:ADP binding"/>
    <property type="evidence" value="ECO:0007669"/>
    <property type="project" value="InterPro"/>
</dbReference>
<sequence length="1115" mass="127436">MKSITLSSDDILTLVNCLVQNLEDLSNLNASIIVSVKNQPLVLQEKLSFLGTLLDLFPIRCPNHQKSILKDFMVCMKDLVHDATTLFLFCFQKWNDEKMARNWGILLSDLLQKCMFCTPEMIISLLKASNSMRSDKFRNRQHVVRLVNFLLEDLAEPLKDYVEVLKEGLIIMITFSMDPEEAAVTDAGDEVFTPISAAINEVLSLFSSLLIGELSVDISSLHGMIDNLKSEITKLYVPILNSSDFHFPRTNRMGFFDFFMEKLQDMVKYHLGKIAFAKHQLVMVHGELLSLEPFLKSNMELQEERDLADLKVLWIRLIDLVFLAEHVISSNLIADHPIWYDILQLYHVIDAIKIIKLEVKKYSDLMDMAVLTSSSHVPIRQDSHPRLEDVVIGLEEETRSIIANLESGTKNLEIVSISGLPGLGKTTIAKKVYNHRSVGYHFSKRAWCCVSLVYNRREMLFDILTDVTGVNARESYAKSTDDNDLADKLRKILKQQRYLIVLDDIWDLKAWDSIKHSLGDDKNGSRIIFTSRIDDLASKATPQWSLHRLRPLSDEESWELLKVKLSHAHDSPLNHERLEITKQIAENCKGLPLTVVLVAGILPGKDIEFWKDVGSQVSNGCMDVIELSYKHLPDKLRPCFLYFGAFPEDRVVRAQKLMSLWIGEGFIPRDGKKSLFKIAEDYLFDLINRNLVIIEERSSIGGIKACRVHDLLHDFCLVKAQDDKFLQLLHDKDISHSSLKLNPTTRNENYRLRINAEWIRFVETKPSGRYVRSLVVVGDEEDEESKGFPCPSDIFNSFRLLNVLDLECIKIDAPFPEEVTLMVNLRYLAIQCKRGDRYVVPSSIAELWKLEILRIESPPGGNPFLPRTFWLMKNLRRVSIGVVVLGDSLNDHEYGPLEHLEKFSTPYLSLGNETEELLDMFPGLRNLKCIFRNSVGVNPDFKVPILSRLTHLESLNVYGSKNLTFGKIDNLSPAFDLPRSLRRLTLAKLKLPWTAISTIGQLPNLEVLKLRWEALSGRSWDVEDGGFQNLKYLELRGLDVEEWTVQDEPFPSLEQLRVYRCPNLGEIPSGLGSIITLKMIQIAWCTSQAARSAEEILEQQLEMNNDLQFVARHCN</sequence>
<dbReference type="InterPro" id="IPR058922">
    <property type="entry name" value="WHD_DRP"/>
</dbReference>
<dbReference type="GO" id="GO:0009626">
    <property type="term" value="P:plant-type hypersensitive response"/>
    <property type="evidence" value="ECO:0007669"/>
    <property type="project" value="UniProtKB-KW"/>
</dbReference>
<evidence type="ECO:0000256" key="2">
    <source>
        <dbReference type="ARBA" id="ARBA00004496"/>
    </source>
</evidence>
<comment type="subcellular location">
    <subcellularLocation>
        <location evidence="2">Cytoplasm</location>
    </subcellularLocation>
</comment>
<dbReference type="InterPro" id="IPR036388">
    <property type="entry name" value="WH-like_DNA-bd_sf"/>
</dbReference>
<evidence type="ECO:0000313" key="14">
    <source>
        <dbReference type="Proteomes" id="UP001161247"/>
    </source>
</evidence>